<gene>
    <name evidence="1" type="ORF">M9H77_03373</name>
</gene>
<dbReference type="Proteomes" id="UP001060085">
    <property type="component" value="Linkage Group LG01"/>
</dbReference>
<reference evidence="2" key="1">
    <citation type="journal article" date="2023" name="Nat. Plants">
        <title>Single-cell RNA sequencing provides a high-resolution roadmap for understanding the multicellular compartmentation of specialized metabolism.</title>
        <authorList>
            <person name="Sun S."/>
            <person name="Shen X."/>
            <person name="Li Y."/>
            <person name="Li Y."/>
            <person name="Wang S."/>
            <person name="Li R."/>
            <person name="Zhang H."/>
            <person name="Shen G."/>
            <person name="Guo B."/>
            <person name="Wei J."/>
            <person name="Xu J."/>
            <person name="St-Pierre B."/>
            <person name="Chen S."/>
            <person name="Sun C."/>
        </authorList>
    </citation>
    <scope>NUCLEOTIDE SEQUENCE [LARGE SCALE GENOMIC DNA]</scope>
</reference>
<comment type="caution">
    <text evidence="1">The sequence shown here is derived from an EMBL/GenBank/DDBJ whole genome shotgun (WGS) entry which is preliminary data.</text>
</comment>
<protein>
    <submittedName>
        <fullName evidence="1">Uncharacterized protein</fullName>
    </submittedName>
</protein>
<dbReference type="EMBL" id="CM044701">
    <property type="protein sequence ID" value="KAI5682145.1"/>
    <property type="molecule type" value="Genomic_DNA"/>
</dbReference>
<name>A0ACC0CB40_CATRO</name>
<accession>A0ACC0CB40</accession>
<evidence type="ECO:0000313" key="2">
    <source>
        <dbReference type="Proteomes" id="UP001060085"/>
    </source>
</evidence>
<evidence type="ECO:0000313" key="1">
    <source>
        <dbReference type="EMBL" id="KAI5682145.1"/>
    </source>
</evidence>
<proteinExistence type="predicted"/>
<keyword evidence="2" id="KW-1185">Reference proteome</keyword>
<organism evidence="1 2">
    <name type="scientific">Catharanthus roseus</name>
    <name type="common">Madagascar periwinkle</name>
    <name type="synonym">Vinca rosea</name>
    <dbReference type="NCBI Taxonomy" id="4058"/>
    <lineage>
        <taxon>Eukaryota</taxon>
        <taxon>Viridiplantae</taxon>
        <taxon>Streptophyta</taxon>
        <taxon>Embryophyta</taxon>
        <taxon>Tracheophyta</taxon>
        <taxon>Spermatophyta</taxon>
        <taxon>Magnoliopsida</taxon>
        <taxon>eudicotyledons</taxon>
        <taxon>Gunneridae</taxon>
        <taxon>Pentapetalae</taxon>
        <taxon>asterids</taxon>
        <taxon>lamiids</taxon>
        <taxon>Gentianales</taxon>
        <taxon>Apocynaceae</taxon>
        <taxon>Rauvolfioideae</taxon>
        <taxon>Vinceae</taxon>
        <taxon>Catharanthinae</taxon>
        <taxon>Catharanthus</taxon>
    </lineage>
</organism>
<sequence length="127" mass="14420">MNCRFYEVLFLQQVKVELVQMLQKMKSGCGPSLMSTIWGIGKLLEANIEEGYVVGKDSGMVHNTLGTIARNGIRLSLNYPKWDDIPSSDNTTFPDTAKDDIIEFLIKDHNAQVLEEVRIEVIKEQIF</sequence>